<accession>A0ABQ7M4A1</accession>
<evidence type="ECO:0000313" key="7">
    <source>
        <dbReference type="EMBL" id="KAG5392181.1"/>
    </source>
</evidence>
<dbReference type="PROSITE" id="PS51999">
    <property type="entry name" value="ZF_GRF"/>
    <property type="match status" value="1"/>
</dbReference>
<reference evidence="7 8" key="1">
    <citation type="submission" date="2021-03" db="EMBL/GenBank/DDBJ databases">
        <authorList>
            <person name="King G.J."/>
            <person name="Bancroft I."/>
            <person name="Baten A."/>
            <person name="Bloomfield J."/>
            <person name="Borpatragohain P."/>
            <person name="He Z."/>
            <person name="Irish N."/>
            <person name="Irwin J."/>
            <person name="Liu K."/>
            <person name="Mauleon R.P."/>
            <person name="Moore J."/>
            <person name="Morris R."/>
            <person name="Ostergaard L."/>
            <person name="Wang B."/>
            <person name="Wells R."/>
        </authorList>
    </citation>
    <scope>NUCLEOTIDE SEQUENCE [LARGE SCALE GENOMIC DNA]</scope>
    <source>
        <strain evidence="7">R-o-18</strain>
        <tissue evidence="7">Leaf</tissue>
    </source>
</reference>
<evidence type="ECO:0000259" key="6">
    <source>
        <dbReference type="PROSITE" id="PS51999"/>
    </source>
</evidence>
<comment type="caution">
    <text evidence="7">The sequence shown here is derived from an EMBL/GenBank/DDBJ whole genome shotgun (WGS) entry which is preliminary data.</text>
</comment>
<gene>
    <name evidence="7" type="primary">A06g501380.1_BraROA</name>
    <name evidence="7" type="ORF">IGI04_022144</name>
</gene>
<evidence type="ECO:0000256" key="2">
    <source>
        <dbReference type="ARBA" id="ARBA00022771"/>
    </source>
</evidence>
<sequence>MFPVWSDEPDDPQLVRLVEDIHAGRYVKGFWEVQRDEQGKGNEKKKKKKTKGVSSEAEPSTKKQKKEAAETRKGSSEEEAVLDKATLTNLVSALQNISAKFDAYDFDRNRPVMDEKTLDNVVKAVVQQSLKVLGERKIPDNDAKLSSAGVEKSLSVTSSPRRRSPPEKSDKSPVVELQAQEEKSVKTPVTEPRQQKKPVKSPEPPQQKEKAVKSPVPPQRKEKAVKSPVPAQQKQQKSVKSPALAETPAKKNAELEKDTVVRRILGDDFNETDFISVSPAKITKDAKDGKDANVPAYGRGLRGKAKRTVIVKDEAIEDKKKAQRAEAALKRKEKQEAKKKENEEKKQKRKAAELQKKQEAGLQKKKKEDEAELQKKKKEKEAELPKKKKEEEAELQRTEECVVTNDEKMSSSSSVSGNTYFHRRHVERGTPKQCWCGEPAELCTSASRANPGRLYYCCRKGYIKMDLQRGIPRTCDCGAATIVLTSGTIKNPGRRFYRCGANSGQNHVFKWLDEAHDEEFVVVANKLATIEQDLAAIKAELDDMKKDITEIIKIIECLRMKS</sequence>
<evidence type="ECO:0000313" key="8">
    <source>
        <dbReference type="Proteomes" id="UP000823674"/>
    </source>
</evidence>
<keyword evidence="8" id="KW-1185">Reference proteome</keyword>
<keyword evidence="3" id="KW-0862">Zinc</keyword>
<protein>
    <recommendedName>
        <fullName evidence="6">GRF-type domain-containing protein</fullName>
    </recommendedName>
</protein>
<feature type="domain" description="GRF-type" evidence="6">
    <location>
        <begin position="475"/>
        <end position="515"/>
    </location>
</feature>
<feature type="compositionally biased region" description="Basic and acidic residues" evidence="5">
    <location>
        <begin position="66"/>
        <end position="76"/>
    </location>
</feature>
<evidence type="ECO:0000256" key="1">
    <source>
        <dbReference type="ARBA" id="ARBA00022723"/>
    </source>
</evidence>
<dbReference type="Pfam" id="PF06839">
    <property type="entry name" value="Zn_ribbon_GRF"/>
    <property type="match status" value="1"/>
</dbReference>
<feature type="compositionally biased region" description="Basic and acidic residues" evidence="5">
    <location>
        <begin position="366"/>
        <end position="409"/>
    </location>
</feature>
<evidence type="ECO:0000256" key="4">
    <source>
        <dbReference type="PROSITE-ProRule" id="PRU01343"/>
    </source>
</evidence>
<feature type="compositionally biased region" description="Basic and acidic residues" evidence="5">
    <location>
        <begin position="310"/>
        <end position="359"/>
    </location>
</feature>
<feature type="compositionally biased region" description="Polar residues" evidence="5">
    <location>
        <begin position="230"/>
        <end position="239"/>
    </location>
</feature>
<evidence type="ECO:0000256" key="5">
    <source>
        <dbReference type="SAM" id="MobiDB-lite"/>
    </source>
</evidence>
<feature type="compositionally biased region" description="Basic and acidic residues" evidence="5">
    <location>
        <begin position="33"/>
        <end position="42"/>
    </location>
</feature>
<keyword evidence="1" id="KW-0479">Metal-binding</keyword>
<name>A0ABQ7M4A1_BRACM</name>
<feature type="compositionally biased region" description="Basic and acidic residues" evidence="5">
    <location>
        <begin position="164"/>
        <end position="173"/>
    </location>
</feature>
<keyword evidence="2 4" id="KW-0863">Zinc-finger</keyword>
<evidence type="ECO:0000256" key="3">
    <source>
        <dbReference type="ARBA" id="ARBA00022833"/>
    </source>
</evidence>
<dbReference type="Proteomes" id="UP000823674">
    <property type="component" value="Chromosome A06"/>
</dbReference>
<dbReference type="EMBL" id="JADBGQ010000006">
    <property type="protein sequence ID" value="KAG5392181.1"/>
    <property type="molecule type" value="Genomic_DNA"/>
</dbReference>
<feature type="compositionally biased region" description="Basic and acidic residues" evidence="5">
    <location>
        <begin position="282"/>
        <end position="291"/>
    </location>
</feature>
<feature type="compositionally biased region" description="Basic and acidic residues" evidence="5">
    <location>
        <begin position="248"/>
        <end position="266"/>
    </location>
</feature>
<feature type="region of interest" description="Disordered" evidence="5">
    <location>
        <begin position="130"/>
        <end position="417"/>
    </location>
</feature>
<organism evidence="7 8">
    <name type="scientific">Brassica rapa subsp. trilocularis</name>
    <dbReference type="NCBI Taxonomy" id="1813537"/>
    <lineage>
        <taxon>Eukaryota</taxon>
        <taxon>Viridiplantae</taxon>
        <taxon>Streptophyta</taxon>
        <taxon>Embryophyta</taxon>
        <taxon>Tracheophyta</taxon>
        <taxon>Spermatophyta</taxon>
        <taxon>Magnoliopsida</taxon>
        <taxon>eudicotyledons</taxon>
        <taxon>Gunneridae</taxon>
        <taxon>Pentapetalae</taxon>
        <taxon>rosids</taxon>
        <taxon>malvids</taxon>
        <taxon>Brassicales</taxon>
        <taxon>Brassicaceae</taxon>
        <taxon>Brassiceae</taxon>
        <taxon>Brassica</taxon>
    </lineage>
</organism>
<feature type="region of interest" description="Disordered" evidence="5">
    <location>
        <begin position="32"/>
        <end position="80"/>
    </location>
</feature>
<proteinExistence type="predicted"/>
<feature type="compositionally biased region" description="Basic and acidic residues" evidence="5">
    <location>
        <begin position="133"/>
        <end position="143"/>
    </location>
</feature>
<dbReference type="PANTHER" id="PTHR33248">
    <property type="entry name" value="ZINC ION-BINDING PROTEIN"/>
    <property type="match status" value="1"/>
</dbReference>
<dbReference type="InterPro" id="IPR010666">
    <property type="entry name" value="Znf_GRF"/>
</dbReference>